<keyword evidence="2" id="KW-1185">Reference proteome</keyword>
<accession>A0AAF0R987</accession>
<dbReference type="AlphaFoldDB" id="A0AAF0R987"/>
<dbReference type="EMBL" id="CP133618">
    <property type="protein sequence ID" value="WMV36665.1"/>
    <property type="molecule type" value="Genomic_DNA"/>
</dbReference>
<evidence type="ECO:0000313" key="1">
    <source>
        <dbReference type="EMBL" id="WMV36665.1"/>
    </source>
</evidence>
<reference evidence="1" key="1">
    <citation type="submission" date="2023-08" db="EMBL/GenBank/DDBJ databases">
        <title>A de novo genome assembly of Solanum verrucosum Schlechtendal, a Mexican diploid species geographically isolated from the other diploid A-genome species in potato relatives.</title>
        <authorList>
            <person name="Hosaka K."/>
        </authorList>
    </citation>
    <scope>NUCLEOTIDE SEQUENCE</scope>
    <source>
        <tissue evidence="1">Young leaves</tissue>
    </source>
</reference>
<sequence>MYNVSFSCDFSHLTRRLRTLPGKKSCYISFTNTTLFCSDCCFLPIVGRRHPPPVRRSSSVVSPFIASSPSIAQDTHEYCGNGFNLGGAGKKMPERIMAKDLLNNIVESIADDLSKQSSISKQKSADHATWEFFFNVLTTMFPHLDP</sequence>
<evidence type="ECO:0000313" key="2">
    <source>
        <dbReference type="Proteomes" id="UP001234989"/>
    </source>
</evidence>
<name>A0AAF0R987_SOLVR</name>
<dbReference type="Proteomes" id="UP001234989">
    <property type="component" value="Chromosome 7"/>
</dbReference>
<protein>
    <submittedName>
        <fullName evidence="1">Uncharacterized protein</fullName>
    </submittedName>
</protein>
<organism evidence="1 2">
    <name type="scientific">Solanum verrucosum</name>
    <dbReference type="NCBI Taxonomy" id="315347"/>
    <lineage>
        <taxon>Eukaryota</taxon>
        <taxon>Viridiplantae</taxon>
        <taxon>Streptophyta</taxon>
        <taxon>Embryophyta</taxon>
        <taxon>Tracheophyta</taxon>
        <taxon>Spermatophyta</taxon>
        <taxon>Magnoliopsida</taxon>
        <taxon>eudicotyledons</taxon>
        <taxon>Gunneridae</taxon>
        <taxon>Pentapetalae</taxon>
        <taxon>asterids</taxon>
        <taxon>lamiids</taxon>
        <taxon>Solanales</taxon>
        <taxon>Solanaceae</taxon>
        <taxon>Solanoideae</taxon>
        <taxon>Solaneae</taxon>
        <taxon>Solanum</taxon>
    </lineage>
</organism>
<gene>
    <name evidence="1" type="ORF">MTR67_030050</name>
</gene>
<proteinExistence type="predicted"/>